<dbReference type="eggNOG" id="COG0657">
    <property type="taxonomic scope" value="Bacteria"/>
</dbReference>
<protein>
    <submittedName>
        <fullName evidence="3">Alpha beta hydrolase fold family protein</fullName>
    </submittedName>
</protein>
<evidence type="ECO:0000256" key="1">
    <source>
        <dbReference type="ARBA" id="ARBA00022801"/>
    </source>
</evidence>
<proteinExistence type="predicted"/>
<gene>
    <name evidence="3" type="ORF">FD21_GL000705</name>
</gene>
<dbReference type="EMBL" id="AYYX01000002">
    <property type="protein sequence ID" value="KRM89659.1"/>
    <property type="molecule type" value="Genomic_DNA"/>
</dbReference>
<dbReference type="InterPro" id="IPR013094">
    <property type="entry name" value="AB_hydrolase_3"/>
</dbReference>
<dbReference type="Gene3D" id="3.40.50.1820">
    <property type="entry name" value="alpha/beta hydrolase"/>
    <property type="match status" value="1"/>
</dbReference>
<dbReference type="PANTHER" id="PTHR48081:SF8">
    <property type="entry name" value="ALPHA_BETA HYDROLASE FOLD-3 DOMAIN-CONTAINING PROTEIN-RELATED"/>
    <property type="match status" value="1"/>
</dbReference>
<feature type="domain" description="Alpha/beta hydrolase fold-3" evidence="2">
    <location>
        <begin position="83"/>
        <end position="291"/>
    </location>
</feature>
<reference evidence="3 4" key="1">
    <citation type="journal article" date="2015" name="Genome Announc.">
        <title>Expanding the biotechnology potential of lactobacilli through comparative genomics of 213 strains and associated genera.</title>
        <authorList>
            <person name="Sun Z."/>
            <person name="Harris H.M."/>
            <person name="McCann A."/>
            <person name="Guo C."/>
            <person name="Argimon S."/>
            <person name="Zhang W."/>
            <person name="Yang X."/>
            <person name="Jeffery I.B."/>
            <person name="Cooney J.C."/>
            <person name="Kagawa T.F."/>
            <person name="Liu W."/>
            <person name="Song Y."/>
            <person name="Salvetti E."/>
            <person name="Wrobel A."/>
            <person name="Rasinkangas P."/>
            <person name="Parkhill J."/>
            <person name="Rea M.C."/>
            <person name="O'Sullivan O."/>
            <person name="Ritari J."/>
            <person name="Douillard F.P."/>
            <person name="Paul Ross R."/>
            <person name="Yang R."/>
            <person name="Briner A.E."/>
            <person name="Felis G.E."/>
            <person name="de Vos W.M."/>
            <person name="Barrangou R."/>
            <person name="Klaenhammer T.R."/>
            <person name="Caufield P.W."/>
            <person name="Cui Y."/>
            <person name="Zhang H."/>
            <person name="O'Toole P.W."/>
        </authorList>
    </citation>
    <scope>NUCLEOTIDE SEQUENCE [LARGE SCALE GENOMIC DNA]</scope>
    <source>
        <strain evidence="3 4">DSM 20605</strain>
    </source>
</reference>
<dbReference type="Pfam" id="PF07859">
    <property type="entry name" value="Abhydrolase_3"/>
    <property type="match status" value="1"/>
</dbReference>
<keyword evidence="4" id="KW-1185">Reference proteome</keyword>
<dbReference type="PATRIC" id="fig|1133569.4.peg.764"/>
<dbReference type="SUPFAM" id="SSF53474">
    <property type="entry name" value="alpha/beta-Hydrolases"/>
    <property type="match status" value="1"/>
</dbReference>
<sequence>MRLISLEPAAKKLCLQHQDVFVPTTIGLEVLRQQLQLDQHSTVFIHPVKFYDLKLDLGNDLGELPVRVYFPQHLHPGEKVPTIFFIHGGQFINGGIFSHDKMVREIVYRTHAALIFPCYALAPEKKAPFQLQQLQRCFVKLPELTRQTPLSLERLMLAGDDVGGGMAVSLALTLAQSGQLPIYKLLLFYPVVNASFETESYLQYAGGYDLTREEMKWCWQQYLQTDKQKTDWRYSPLLASFELLRKLPETLIITAEADPVRDEAEALARKLRDADGKVVELRLQGIIHDFVMKNQLDKTNACRLAMNIAVDWLKKRS</sequence>
<dbReference type="InterPro" id="IPR050300">
    <property type="entry name" value="GDXG_lipolytic_enzyme"/>
</dbReference>
<dbReference type="InterPro" id="IPR029058">
    <property type="entry name" value="AB_hydrolase_fold"/>
</dbReference>
<name>A0A0R2CMI2_9LACO</name>
<dbReference type="Proteomes" id="UP000051576">
    <property type="component" value="Unassembled WGS sequence"/>
</dbReference>
<dbReference type="GO" id="GO:0016787">
    <property type="term" value="F:hydrolase activity"/>
    <property type="evidence" value="ECO:0007669"/>
    <property type="project" value="UniProtKB-KW"/>
</dbReference>
<comment type="caution">
    <text evidence="3">The sequence shown here is derived from an EMBL/GenBank/DDBJ whole genome shotgun (WGS) entry which is preliminary data.</text>
</comment>
<evidence type="ECO:0000313" key="3">
    <source>
        <dbReference type="EMBL" id="KRM89659.1"/>
    </source>
</evidence>
<dbReference type="RefSeq" id="WP_056970409.1">
    <property type="nucleotide sequence ID" value="NZ_AYYX01000002.1"/>
</dbReference>
<dbReference type="PANTHER" id="PTHR48081">
    <property type="entry name" value="AB HYDROLASE SUPERFAMILY PROTEIN C4A8.06C"/>
    <property type="match status" value="1"/>
</dbReference>
<organism evidence="3 4">
    <name type="scientific">Liquorilactobacillus vini DSM 20605</name>
    <dbReference type="NCBI Taxonomy" id="1133569"/>
    <lineage>
        <taxon>Bacteria</taxon>
        <taxon>Bacillati</taxon>
        <taxon>Bacillota</taxon>
        <taxon>Bacilli</taxon>
        <taxon>Lactobacillales</taxon>
        <taxon>Lactobacillaceae</taxon>
        <taxon>Liquorilactobacillus</taxon>
    </lineage>
</organism>
<dbReference type="AlphaFoldDB" id="A0A0R2CMI2"/>
<evidence type="ECO:0000313" key="4">
    <source>
        <dbReference type="Proteomes" id="UP000051576"/>
    </source>
</evidence>
<evidence type="ECO:0000259" key="2">
    <source>
        <dbReference type="Pfam" id="PF07859"/>
    </source>
</evidence>
<dbReference type="STRING" id="1133569.FD21_GL000705"/>
<accession>A0A0R2CMI2</accession>
<keyword evidence="1 3" id="KW-0378">Hydrolase</keyword>